<evidence type="ECO:0000313" key="7">
    <source>
        <dbReference type="Proteomes" id="UP000563426"/>
    </source>
</evidence>
<dbReference type="Proteomes" id="UP000563426">
    <property type="component" value="Unassembled WGS sequence"/>
</dbReference>
<feature type="transmembrane region" description="Helical" evidence="5">
    <location>
        <begin position="99"/>
        <end position="117"/>
    </location>
</feature>
<sequence>MLRTKGTLIGFWIVTALFCFEIGFTAYAQLSLKEAADGFTHLGFPGYFRVELALAKILGVVALLAPVSARLKEWAYAGFAFNLVSALIAHFAVGDGPQAWGFAAVTGVLWVMSYGLWRQLQARPLAPSLEVAHG</sequence>
<evidence type="ECO:0000256" key="3">
    <source>
        <dbReference type="ARBA" id="ARBA00022989"/>
    </source>
</evidence>
<evidence type="ECO:0000313" key="6">
    <source>
        <dbReference type="EMBL" id="NOK33243.1"/>
    </source>
</evidence>
<dbReference type="GO" id="GO:0016020">
    <property type="term" value="C:membrane"/>
    <property type="evidence" value="ECO:0007669"/>
    <property type="project" value="UniProtKB-SubCell"/>
</dbReference>
<comment type="caution">
    <text evidence="6">The sequence shown here is derived from an EMBL/GenBank/DDBJ whole genome shotgun (WGS) entry which is preliminary data.</text>
</comment>
<dbReference type="EMBL" id="JABFJV010000033">
    <property type="protein sequence ID" value="NOK33243.1"/>
    <property type="molecule type" value="Genomic_DNA"/>
</dbReference>
<evidence type="ECO:0000256" key="5">
    <source>
        <dbReference type="SAM" id="Phobius"/>
    </source>
</evidence>
<organism evidence="6 7">
    <name type="scientific">Corallococcus exercitus</name>
    <dbReference type="NCBI Taxonomy" id="2316736"/>
    <lineage>
        <taxon>Bacteria</taxon>
        <taxon>Pseudomonadati</taxon>
        <taxon>Myxococcota</taxon>
        <taxon>Myxococcia</taxon>
        <taxon>Myxococcales</taxon>
        <taxon>Cystobacterineae</taxon>
        <taxon>Myxococcaceae</taxon>
        <taxon>Corallococcus</taxon>
    </lineage>
</organism>
<comment type="subcellular location">
    <subcellularLocation>
        <location evidence="1">Membrane</location>
        <topology evidence="1">Multi-pass membrane protein</topology>
    </subcellularLocation>
</comment>
<dbReference type="RefSeq" id="WP_171433877.1">
    <property type="nucleotide sequence ID" value="NZ_JABFJV010000033.1"/>
</dbReference>
<evidence type="ECO:0000256" key="2">
    <source>
        <dbReference type="ARBA" id="ARBA00022692"/>
    </source>
</evidence>
<keyword evidence="4 5" id="KW-0472">Membrane</keyword>
<dbReference type="PIRSF" id="PIRSF030066">
    <property type="entry name" value="UCP030066"/>
    <property type="match status" value="1"/>
</dbReference>
<accession>A0A7Y4KG69</accession>
<dbReference type="InterPro" id="IPR032808">
    <property type="entry name" value="DoxX"/>
</dbReference>
<dbReference type="InterPro" id="IPR016944">
    <property type="entry name" value="UCP030066"/>
</dbReference>
<feature type="transmembrane region" description="Helical" evidence="5">
    <location>
        <begin position="74"/>
        <end position="93"/>
    </location>
</feature>
<feature type="transmembrane region" description="Helical" evidence="5">
    <location>
        <begin position="47"/>
        <end position="67"/>
    </location>
</feature>
<gene>
    <name evidence="6" type="ORF">HMI49_08560</name>
</gene>
<proteinExistence type="predicted"/>
<protein>
    <submittedName>
        <fullName evidence="6">DoxX family protein</fullName>
    </submittedName>
</protein>
<dbReference type="Pfam" id="PF13564">
    <property type="entry name" value="DoxX_2"/>
    <property type="match status" value="1"/>
</dbReference>
<evidence type="ECO:0000256" key="1">
    <source>
        <dbReference type="ARBA" id="ARBA00004141"/>
    </source>
</evidence>
<dbReference type="AlphaFoldDB" id="A0A7Y4KG69"/>
<reference evidence="6 7" key="1">
    <citation type="submission" date="2020-05" db="EMBL/GenBank/DDBJ databases">
        <authorList>
            <person name="Whitworth D."/>
        </authorList>
    </citation>
    <scope>NUCLEOTIDE SEQUENCE [LARGE SCALE GENOMIC DNA]</scope>
    <source>
        <strain evidence="6 7">AB043B</strain>
    </source>
</reference>
<keyword evidence="7" id="KW-1185">Reference proteome</keyword>
<keyword evidence="3 5" id="KW-1133">Transmembrane helix</keyword>
<evidence type="ECO:0000256" key="4">
    <source>
        <dbReference type="ARBA" id="ARBA00023136"/>
    </source>
</evidence>
<feature type="transmembrane region" description="Helical" evidence="5">
    <location>
        <begin position="7"/>
        <end position="27"/>
    </location>
</feature>
<keyword evidence="2 5" id="KW-0812">Transmembrane</keyword>
<name>A0A7Y4KG69_9BACT</name>